<reference evidence="1" key="1">
    <citation type="submission" date="2021-06" db="EMBL/GenBank/DDBJ databases">
        <authorList>
            <person name="Kallberg Y."/>
            <person name="Tangrot J."/>
            <person name="Rosling A."/>
        </authorList>
    </citation>
    <scope>NUCLEOTIDE SEQUENCE</scope>
    <source>
        <strain evidence="1">87-6 pot B 2015</strain>
    </source>
</reference>
<dbReference type="EMBL" id="CAJVPP010020778">
    <property type="protein sequence ID" value="CAG8741255.1"/>
    <property type="molecule type" value="Genomic_DNA"/>
</dbReference>
<name>A0A9N9IM15_FUNMO</name>
<organism evidence="1 2">
    <name type="scientific">Funneliformis mosseae</name>
    <name type="common">Endomycorrhizal fungus</name>
    <name type="synonym">Glomus mosseae</name>
    <dbReference type="NCBI Taxonomy" id="27381"/>
    <lineage>
        <taxon>Eukaryota</taxon>
        <taxon>Fungi</taxon>
        <taxon>Fungi incertae sedis</taxon>
        <taxon>Mucoromycota</taxon>
        <taxon>Glomeromycotina</taxon>
        <taxon>Glomeromycetes</taxon>
        <taxon>Glomerales</taxon>
        <taxon>Glomeraceae</taxon>
        <taxon>Funneliformis</taxon>
    </lineage>
</organism>
<comment type="caution">
    <text evidence="1">The sequence shown here is derived from an EMBL/GenBank/DDBJ whole genome shotgun (WGS) entry which is preliminary data.</text>
</comment>
<dbReference type="AlphaFoldDB" id="A0A9N9IM15"/>
<keyword evidence="2" id="KW-1185">Reference proteome</keyword>
<feature type="non-terminal residue" evidence="1">
    <location>
        <position position="64"/>
    </location>
</feature>
<protein>
    <submittedName>
        <fullName evidence="1">14899_t:CDS:1</fullName>
    </submittedName>
</protein>
<evidence type="ECO:0000313" key="1">
    <source>
        <dbReference type="EMBL" id="CAG8741255.1"/>
    </source>
</evidence>
<accession>A0A9N9IM15</accession>
<gene>
    <name evidence="1" type="ORF">FMOSSE_LOCUS16167</name>
</gene>
<feature type="non-terminal residue" evidence="1">
    <location>
        <position position="1"/>
    </location>
</feature>
<proteinExistence type="predicted"/>
<dbReference type="Proteomes" id="UP000789375">
    <property type="component" value="Unassembled WGS sequence"/>
</dbReference>
<sequence>DSSKRDDRFNLNNSTFCPLCNEDHKKESLWNDIRGEWDAGEYCKEQTYRIKYKDPLNHRTLIVS</sequence>
<evidence type="ECO:0000313" key="2">
    <source>
        <dbReference type="Proteomes" id="UP000789375"/>
    </source>
</evidence>